<feature type="region of interest" description="Disordered" evidence="5">
    <location>
        <begin position="253"/>
        <end position="285"/>
    </location>
</feature>
<protein>
    <submittedName>
        <fullName evidence="7">LacI family transcriptional regulator</fullName>
    </submittedName>
</protein>
<keyword evidence="8" id="KW-1185">Reference proteome</keyword>
<gene>
    <name evidence="7" type="ORF">DDE84_02725</name>
</gene>
<dbReference type="EMBL" id="QDAG01000002">
    <property type="protein sequence ID" value="KAE8129729.1"/>
    <property type="molecule type" value="Genomic_DNA"/>
</dbReference>
<accession>A0A5N6RY29</accession>
<dbReference type="Gene3D" id="3.40.50.2300">
    <property type="match status" value="2"/>
</dbReference>
<evidence type="ECO:0000256" key="1">
    <source>
        <dbReference type="ARBA" id="ARBA00022491"/>
    </source>
</evidence>
<evidence type="ECO:0000313" key="7">
    <source>
        <dbReference type="EMBL" id="KAE8129729.1"/>
    </source>
</evidence>
<evidence type="ECO:0000259" key="6">
    <source>
        <dbReference type="Pfam" id="PF13377"/>
    </source>
</evidence>
<organism evidence="7 8">
    <name type="scientific">Bifidobacterium tibiigranuli</name>
    <dbReference type="NCBI Taxonomy" id="2172043"/>
    <lineage>
        <taxon>Bacteria</taxon>
        <taxon>Bacillati</taxon>
        <taxon>Actinomycetota</taxon>
        <taxon>Actinomycetes</taxon>
        <taxon>Bifidobacteriales</taxon>
        <taxon>Bifidobacteriaceae</taxon>
        <taxon>Bifidobacterium</taxon>
    </lineage>
</organism>
<keyword evidence="3" id="KW-0238">DNA-binding</keyword>
<dbReference type="InterPro" id="IPR028082">
    <property type="entry name" value="Peripla_BP_I"/>
</dbReference>
<keyword evidence="1" id="KW-0678">Repressor</keyword>
<evidence type="ECO:0000256" key="4">
    <source>
        <dbReference type="ARBA" id="ARBA00023163"/>
    </source>
</evidence>
<keyword evidence="2" id="KW-0805">Transcription regulation</keyword>
<dbReference type="SUPFAM" id="SSF53822">
    <property type="entry name" value="Periplasmic binding protein-like I"/>
    <property type="match status" value="1"/>
</dbReference>
<keyword evidence="4" id="KW-0804">Transcription</keyword>
<name>A0A5N6RY29_9BIFI</name>
<dbReference type="GO" id="GO:0000976">
    <property type="term" value="F:transcription cis-regulatory region binding"/>
    <property type="evidence" value="ECO:0007669"/>
    <property type="project" value="TreeGrafter"/>
</dbReference>
<sequence length="353" mass="37290">MWSGFPMERTSPRGFTAPKSPIIPAIFIFYGPCEIADSSQLEALKAPILFILSDDAPAGYPQIVSDDRHGARAITESLIGAGHESIMVLTERKPDGSAYYHDRIEGFKDALAAHGLGFDTSALMALPIDYGDYIDSAMTTIRAHAIPALTSSRHRPSAILALSDYLAFALAKVLADEGIRVPSDVSLASFGGWSITALMPVSIQSWVQPAPDIIQTAAQATSYLLGGRAFAGTIPLTDSWRYAVVDEAGGVGARGAGDAADSADETEGTGRTGETSETGQVSRPAEARAISSTCFMVPGYLRLGQSVRRFNGPTRIDLRRTNQPMAAAPSTSLASSAPLTATLLPYPASPLTR</sequence>
<dbReference type="GO" id="GO:0003700">
    <property type="term" value="F:DNA-binding transcription factor activity"/>
    <property type="evidence" value="ECO:0007669"/>
    <property type="project" value="TreeGrafter"/>
</dbReference>
<evidence type="ECO:0000256" key="5">
    <source>
        <dbReference type="SAM" id="MobiDB-lite"/>
    </source>
</evidence>
<reference evidence="7 8" key="1">
    <citation type="submission" date="2018-04" db="EMBL/GenBank/DDBJ databases">
        <authorList>
            <person name="Eckel V.P."/>
            <person name="Vogel R.F."/>
        </authorList>
    </citation>
    <scope>NUCLEOTIDE SEQUENCE [LARGE SCALE GENOMIC DNA]</scope>
    <source>
        <strain evidence="8">TMW 2.1764</strain>
    </source>
</reference>
<evidence type="ECO:0000313" key="8">
    <source>
        <dbReference type="Proteomes" id="UP000325415"/>
    </source>
</evidence>
<dbReference type="CDD" id="cd06267">
    <property type="entry name" value="PBP1_LacI_sugar_binding-like"/>
    <property type="match status" value="1"/>
</dbReference>
<dbReference type="PANTHER" id="PTHR30146">
    <property type="entry name" value="LACI-RELATED TRANSCRIPTIONAL REPRESSOR"/>
    <property type="match status" value="1"/>
</dbReference>
<feature type="domain" description="Transcriptional regulator LacI/GalR-like sensor" evidence="6">
    <location>
        <begin position="76"/>
        <end position="227"/>
    </location>
</feature>
<comment type="caution">
    <text evidence="7">The sequence shown here is derived from an EMBL/GenBank/DDBJ whole genome shotgun (WGS) entry which is preliminary data.</text>
</comment>
<dbReference type="Proteomes" id="UP000325415">
    <property type="component" value="Unassembled WGS sequence"/>
</dbReference>
<dbReference type="PANTHER" id="PTHR30146:SF148">
    <property type="entry name" value="HTH-TYPE TRANSCRIPTIONAL REPRESSOR PURR-RELATED"/>
    <property type="match status" value="1"/>
</dbReference>
<dbReference type="InterPro" id="IPR046335">
    <property type="entry name" value="LacI/GalR-like_sensor"/>
</dbReference>
<dbReference type="Pfam" id="PF13377">
    <property type="entry name" value="Peripla_BP_3"/>
    <property type="match status" value="1"/>
</dbReference>
<evidence type="ECO:0000256" key="3">
    <source>
        <dbReference type="ARBA" id="ARBA00023125"/>
    </source>
</evidence>
<feature type="region of interest" description="Disordered" evidence="5">
    <location>
        <begin position="314"/>
        <end position="334"/>
    </location>
</feature>
<proteinExistence type="predicted"/>
<dbReference type="AlphaFoldDB" id="A0A5N6RY29"/>
<evidence type="ECO:0000256" key="2">
    <source>
        <dbReference type="ARBA" id="ARBA00023015"/>
    </source>
</evidence>